<keyword evidence="8" id="KW-1185">Reference proteome</keyword>
<keyword evidence="5" id="KW-0175">Coiled coil</keyword>
<comment type="similarity">
    <text evidence="1">Belongs to the 'phage' integrase family.</text>
</comment>
<dbReference type="GO" id="GO:0003677">
    <property type="term" value="F:DNA binding"/>
    <property type="evidence" value="ECO:0007669"/>
    <property type="project" value="UniProtKB-KW"/>
</dbReference>
<evidence type="ECO:0000256" key="3">
    <source>
        <dbReference type="ARBA" id="ARBA00023125"/>
    </source>
</evidence>
<keyword evidence="4" id="KW-0233">DNA recombination</keyword>
<dbReference type="PANTHER" id="PTHR30349">
    <property type="entry name" value="PHAGE INTEGRASE-RELATED"/>
    <property type="match status" value="1"/>
</dbReference>
<protein>
    <submittedName>
        <fullName evidence="7">Tyrosine-type recombinase/integrase</fullName>
    </submittedName>
</protein>
<accession>A0A6I4TJH0</accession>
<evidence type="ECO:0000256" key="4">
    <source>
        <dbReference type="ARBA" id="ARBA00023172"/>
    </source>
</evidence>
<gene>
    <name evidence="7" type="ORF">GRI40_13330</name>
</gene>
<dbReference type="Proteomes" id="UP000439522">
    <property type="component" value="Unassembled WGS sequence"/>
</dbReference>
<evidence type="ECO:0000313" key="8">
    <source>
        <dbReference type="Proteomes" id="UP000439522"/>
    </source>
</evidence>
<dbReference type="EMBL" id="WTZA01000002">
    <property type="protein sequence ID" value="MXO76195.1"/>
    <property type="molecule type" value="Genomic_DNA"/>
</dbReference>
<feature type="domain" description="Tyr recombinase" evidence="6">
    <location>
        <begin position="425"/>
        <end position="632"/>
    </location>
</feature>
<dbReference type="GO" id="GO:0015074">
    <property type="term" value="P:DNA integration"/>
    <property type="evidence" value="ECO:0007669"/>
    <property type="project" value="UniProtKB-KW"/>
</dbReference>
<evidence type="ECO:0000259" key="6">
    <source>
        <dbReference type="PROSITE" id="PS51898"/>
    </source>
</evidence>
<proteinExistence type="inferred from homology"/>
<dbReference type="InterPro" id="IPR002104">
    <property type="entry name" value="Integrase_catalytic"/>
</dbReference>
<organism evidence="7 8">
    <name type="scientific">Tsuneonella aeria</name>
    <dbReference type="NCBI Taxonomy" id="1837929"/>
    <lineage>
        <taxon>Bacteria</taxon>
        <taxon>Pseudomonadati</taxon>
        <taxon>Pseudomonadota</taxon>
        <taxon>Alphaproteobacteria</taxon>
        <taxon>Sphingomonadales</taxon>
        <taxon>Erythrobacteraceae</taxon>
        <taxon>Tsuneonella</taxon>
    </lineage>
</organism>
<dbReference type="CDD" id="cd01184">
    <property type="entry name" value="INT_C_like_1"/>
    <property type="match status" value="1"/>
</dbReference>
<dbReference type="PROSITE" id="PS51898">
    <property type="entry name" value="TYR_RECOMBINASE"/>
    <property type="match status" value="1"/>
</dbReference>
<dbReference type="GO" id="GO:0006310">
    <property type="term" value="P:DNA recombination"/>
    <property type="evidence" value="ECO:0007669"/>
    <property type="project" value="UniProtKB-KW"/>
</dbReference>
<keyword evidence="3" id="KW-0238">DNA-binding</keyword>
<sequence length="667" mass="74405">MCKLQNVTRAHGTYYYRRLIRLGTDQPFRLRLSLRTTCWRRARLLAPAMTLIAERLMVTMTAKLTLDGLTAQQRAEIFRRQMLIERDRLEAMHASLYVVARCDYPDAEEALELRLGISGMAAADGIAKGVVEDFLVATSPISDDPSMPIEAMLWSDLAETMADEGAEAQASSRLVDLGIEPTQLREVMARKVVNQARLSALEEFRRALSDPSASYAPVPLDAFNMVAVPLPSMGAETSPAVSGHGPWGTLTPTQAAAKFFEHNPRTGGLDGKSIKRGRKGWTPKTREQFMLAAQFLEEVMEGRPLAAVTHDDLVTLDGCFGWIHAKSFRKSERDRHKTIVEIADETRKLVDKAEKAEEKKRKAKALPTEKANTAITRDSVGLSVATTNRHWSFLRQLTRWFHDHHPLARLDYNAFIAADKRNARDMRERFTVEQGLAIFHLPPWTGAKSLARRMTAGDLIVHDAFYFVPMIAWYSGMRRDEICGMELSDIEKVDGHWQFRVRPNETRGLKNTSSDRMVPIADELIRLGLADYVAALKAEGETQLFPELVSIAGKASMGDVFYKRMWVKIAAAVPDLTHKQSIHSFRHTAIDTMKGAGIAPEIRADFAGHALSSETEGRYSKAHLDLLREAVSAIPNVTASLASAQLRLLPAKMRSSSATGFKGSRIR</sequence>
<keyword evidence="2" id="KW-0229">DNA integration</keyword>
<dbReference type="OrthoDB" id="9784724at2"/>
<evidence type="ECO:0000256" key="1">
    <source>
        <dbReference type="ARBA" id="ARBA00008857"/>
    </source>
</evidence>
<dbReference type="AlphaFoldDB" id="A0A6I4TJH0"/>
<feature type="coiled-coil region" evidence="5">
    <location>
        <begin position="339"/>
        <end position="366"/>
    </location>
</feature>
<evidence type="ECO:0000256" key="5">
    <source>
        <dbReference type="SAM" id="Coils"/>
    </source>
</evidence>
<dbReference type="Gene3D" id="1.10.443.10">
    <property type="entry name" value="Intergrase catalytic core"/>
    <property type="match status" value="1"/>
</dbReference>
<comment type="caution">
    <text evidence="7">The sequence shown here is derived from an EMBL/GenBank/DDBJ whole genome shotgun (WGS) entry which is preliminary data.</text>
</comment>
<evidence type="ECO:0000313" key="7">
    <source>
        <dbReference type="EMBL" id="MXO76195.1"/>
    </source>
</evidence>
<dbReference type="InterPro" id="IPR011010">
    <property type="entry name" value="DNA_brk_join_enz"/>
</dbReference>
<reference evidence="7 8" key="1">
    <citation type="submission" date="2019-12" db="EMBL/GenBank/DDBJ databases">
        <title>Genomic-based taxomic classification of the family Erythrobacteraceae.</title>
        <authorList>
            <person name="Xu L."/>
        </authorList>
    </citation>
    <scope>NUCLEOTIDE SEQUENCE [LARGE SCALE GENOMIC DNA]</scope>
    <source>
        <strain evidence="7 8">100921-2</strain>
    </source>
</reference>
<dbReference type="PANTHER" id="PTHR30349:SF41">
    <property type="entry name" value="INTEGRASE_RECOMBINASE PROTEIN MJ0367-RELATED"/>
    <property type="match status" value="1"/>
</dbReference>
<dbReference type="SUPFAM" id="SSF56349">
    <property type="entry name" value="DNA breaking-rejoining enzymes"/>
    <property type="match status" value="1"/>
</dbReference>
<dbReference type="InterPro" id="IPR050090">
    <property type="entry name" value="Tyrosine_recombinase_XerCD"/>
</dbReference>
<dbReference type="InterPro" id="IPR013762">
    <property type="entry name" value="Integrase-like_cat_sf"/>
</dbReference>
<name>A0A6I4TJH0_9SPHN</name>
<evidence type="ECO:0000256" key="2">
    <source>
        <dbReference type="ARBA" id="ARBA00022908"/>
    </source>
</evidence>
<dbReference type="Pfam" id="PF00589">
    <property type="entry name" value="Phage_integrase"/>
    <property type="match status" value="1"/>
</dbReference>